<proteinExistence type="predicted"/>
<gene>
    <name evidence="2" type="ORF">METEAL_36510</name>
</gene>
<evidence type="ECO:0000313" key="2">
    <source>
        <dbReference type="EMBL" id="BDU74477.1"/>
    </source>
</evidence>
<keyword evidence="1" id="KW-0732">Signal</keyword>
<name>A0AA48GUU2_9BACT</name>
<keyword evidence="3" id="KW-1185">Reference proteome</keyword>
<organism evidence="2 3">
    <name type="scientific">Mesoterricola silvestris</name>
    <dbReference type="NCBI Taxonomy" id="2927979"/>
    <lineage>
        <taxon>Bacteria</taxon>
        <taxon>Pseudomonadati</taxon>
        <taxon>Acidobacteriota</taxon>
        <taxon>Holophagae</taxon>
        <taxon>Holophagales</taxon>
        <taxon>Holophagaceae</taxon>
        <taxon>Mesoterricola</taxon>
    </lineage>
</organism>
<sequence>MKILSVLKSIAILAACAFAQAQTDVTVYTYNDRPPFVVDKAKQDGLEYRLCQWLTKASGTYRFNLKVIPAPEAKALVEKGEMKGVLLGVNKVWFPEAVRTSNLWTPAILWDRNLVVSMDAKKVEYAGPGSLAGLRLAGVAGFVYPALTDAVKAGRIQRLDCGSEILALEAMAAGKADVTIVSEWTLMYAQLRLDIKGNFYQSNKPFLEFERVILVPPSMKALHEHLSKLLADVRKNPGWQEATSL</sequence>
<reference evidence="3" key="1">
    <citation type="journal article" date="2023" name="Int. J. Syst. Evol. Microbiol.">
        <title>Mesoterricola silvestris gen. nov., sp. nov., Mesoterricola sediminis sp. nov., Geothrix oryzae sp. nov., Geothrix edaphica sp. nov., Geothrix rubra sp. nov., and Geothrix limicola sp. nov., six novel members of Acidobacteriota isolated from soils.</title>
        <authorList>
            <person name="Itoh H."/>
            <person name="Sugisawa Y."/>
            <person name="Mise K."/>
            <person name="Xu Z."/>
            <person name="Kuniyasu M."/>
            <person name="Ushijima N."/>
            <person name="Kawano K."/>
            <person name="Kobayashi E."/>
            <person name="Shiratori Y."/>
            <person name="Masuda Y."/>
            <person name="Senoo K."/>
        </authorList>
    </citation>
    <scope>NUCLEOTIDE SEQUENCE [LARGE SCALE GENOMIC DNA]</scope>
    <source>
        <strain evidence="3">W79</strain>
    </source>
</reference>
<dbReference type="KEGG" id="msil:METEAL_36510"/>
<evidence type="ECO:0000313" key="3">
    <source>
        <dbReference type="Proteomes" id="UP001238179"/>
    </source>
</evidence>
<dbReference type="RefSeq" id="WP_316413153.1">
    <property type="nucleotide sequence ID" value="NZ_AP027080.1"/>
</dbReference>
<feature type="signal peptide" evidence="1">
    <location>
        <begin position="1"/>
        <end position="21"/>
    </location>
</feature>
<dbReference type="AlphaFoldDB" id="A0AA48GUU2"/>
<evidence type="ECO:0008006" key="4">
    <source>
        <dbReference type="Google" id="ProtNLM"/>
    </source>
</evidence>
<dbReference type="Gene3D" id="3.40.190.10">
    <property type="entry name" value="Periplasmic binding protein-like II"/>
    <property type="match status" value="2"/>
</dbReference>
<dbReference type="EMBL" id="AP027080">
    <property type="protein sequence ID" value="BDU74477.1"/>
    <property type="molecule type" value="Genomic_DNA"/>
</dbReference>
<accession>A0AA48GUU2</accession>
<evidence type="ECO:0000256" key="1">
    <source>
        <dbReference type="SAM" id="SignalP"/>
    </source>
</evidence>
<protein>
    <recommendedName>
        <fullName evidence="4">Solute-binding protein family 3/N-terminal domain-containing protein</fullName>
    </recommendedName>
</protein>
<dbReference type="Proteomes" id="UP001238179">
    <property type="component" value="Chromosome"/>
</dbReference>
<dbReference type="SUPFAM" id="SSF53850">
    <property type="entry name" value="Periplasmic binding protein-like II"/>
    <property type="match status" value="1"/>
</dbReference>
<feature type="chain" id="PRO_5041254371" description="Solute-binding protein family 3/N-terminal domain-containing protein" evidence="1">
    <location>
        <begin position="22"/>
        <end position="245"/>
    </location>
</feature>